<dbReference type="Pfam" id="PF00933">
    <property type="entry name" value="Glyco_hydro_3"/>
    <property type="match status" value="1"/>
</dbReference>
<dbReference type="Gene3D" id="2.60.40.10">
    <property type="entry name" value="Immunoglobulins"/>
    <property type="match status" value="1"/>
</dbReference>
<gene>
    <name evidence="4" type="ORF">ACFP3R_16100</name>
</gene>
<evidence type="ECO:0000313" key="5">
    <source>
        <dbReference type="Proteomes" id="UP001596220"/>
    </source>
</evidence>
<dbReference type="Gene3D" id="2.60.120.260">
    <property type="entry name" value="Galactose-binding domain-like"/>
    <property type="match status" value="1"/>
</dbReference>
<dbReference type="InterPro" id="IPR050288">
    <property type="entry name" value="Cellulose_deg_GH3"/>
</dbReference>
<evidence type="ECO:0000313" key="4">
    <source>
        <dbReference type="EMBL" id="MFC6090803.1"/>
    </source>
</evidence>
<evidence type="ECO:0000259" key="3">
    <source>
        <dbReference type="SMART" id="SM01217"/>
    </source>
</evidence>
<dbReference type="InterPro" id="IPR017853">
    <property type="entry name" value="GH"/>
</dbReference>
<dbReference type="SMART" id="SM01217">
    <property type="entry name" value="Fn3_like"/>
    <property type="match status" value="1"/>
</dbReference>
<evidence type="ECO:0000256" key="2">
    <source>
        <dbReference type="ARBA" id="ARBA00022801"/>
    </source>
</evidence>
<dbReference type="GO" id="GO:0016787">
    <property type="term" value="F:hydrolase activity"/>
    <property type="evidence" value="ECO:0007669"/>
    <property type="project" value="UniProtKB-KW"/>
</dbReference>
<organism evidence="4 5">
    <name type="scientific">Saccharothrix lopnurensis</name>
    <dbReference type="NCBI Taxonomy" id="1670621"/>
    <lineage>
        <taxon>Bacteria</taxon>
        <taxon>Bacillati</taxon>
        <taxon>Actinomycetota</taxon>
        <taxon>Actinomycetes</taxon>
        <taxon>Pseudonocardiales</taxon>
        <taxon>Pseudonocardiaceae</taxon>
        <taxon>Saccharothrix</taxon>
    </lineage>
</organism>
<accession>A0ABW1P5V2</accession>
<dbReference type="EMBL" id="JBHSQO010000014">
    <property type="protein sequence ID" value="MFC6090803.1"/>
    <property type="molecule type" value="Genomic_DNA"/>
</dbReference>
<dbReference type="Proteomes" id="UP001596220">
    <property type="component" value="Unassembled WGS sequence"/>
</dbReference>
<reference evidence="5" key="1">
    <citation type="journal article" date="2019" name="Int. J. Syst. Evol. Microbiol.">
        <title>The Global Catalogue of Microorganisms (GCM) 10K type strain sequencing project: providing services to taxonomists for standard genome sequencing and annotation.</title>
        <authorList>
            <consortium name="The Broad Institute Genomics Platform"/>
            <consortium name="The Broad Institute Genome Sequencing Center for Infectious Disease"/>
            <person name="Wu L."/>
            <person name="Ma J."/>
        </authorList>
    </citation>
    <scope>NUCLEOTIDE SEQUENCE [LARGE SCALE GENOMIC DNA]</scope>
    <source>
        <strain evidence="5">CGMCC 4.7246</strain>
    </source>
</reference>
<dbReference type="InterPro" id="IPR026891">
    <property type="entry name" value="Fn3-like"/>
</dbReference>
<dbReference type="PRINTS" id="PR00133">
    <property type="entry name" value="GLHYDRLASE3"/>
</dbReference>
<dbReference type="SUPFAM" id="SSF56988">
    <property type="entry name" value="Anthrax protective antigen"/>
    <property type="match status" value="1"/>
</dbReference>
<dbReference type="PANTHER" id="PTHR42715">
    <property type="entry name" value="BETA-GLUCOSIDASE"/>
    <property type="match status" value="1"/>
</dbReference>
<evidence type="ECO:0000256" key="1">
    <source>
        <dbReference type="ARBA" id="ARBA00005336"/>
    </source>
</evidence>
<dbReference type="SUPFAM" id="SSF52279">
    <property type="entry name" value="Beta-D-glucan exohydrolase, C-terminal domain"/>
    <property type="match status" value="1"/>
</dbReference>
<proteinExistence type="inferred from homology"/>
<dbReference type="InterPro" id="IPR036962">
    <property type="entry name" value="Glyco_hydro_3_N_sf"/>
</dbReference>
<feature type="domain" description="Fibronectin type III-like" evidence="3">
    <location>
        <begin position="709"/>
        <end position="767"/>
    </location>
</feature>
<dbReference type="InterPro" id="IPR013783">
    <property type="entry name" value="Ig-like_fold"/>
</dbReference>
<dbReference type="Gene3D" id="3.20.20.300">
    <property type="entry name" value="Glycoside hydrolase, family 3, N-terminal domain"/>
    <property type="match status" value="1"/>
</dbReference>
<comment type="similarity">
    <text evidence="1">Belongs to the glycosyl hydrolase 3 family.</text>
</comment>
<keyword evidence="2 4" id="KW-0378">Hydrolase</keyword>
<dbReference type="InterPro" id="IPR001764">
    <property type="entry name" value="Glyco_hydro_3_N"/>
</dbReference>
<dbReference type="Pfam" id="PF01915">
    <property type="entry name" value="Glyco_hydro_3_C"/>
    <property type="match status" value="1"/>
</dbReference>
<dbReference type="InterPro" id="IPR036881">
    <property type="entry name" value="Glyco_hydro_3_C_sf"/>
</dbReference>
<name>A0ABW1P5V2_9PSEU</name>
<comment type="caution">
    <text evidence="4">The sequence shown here is derived from an EMBL/GenBank/DDBJ whole genome shotgun (WGS) entry which is preliminary data.</text>
</comment>
<protein>
    <submittedName>
        <fullName evidence="4">Glycoside hydrolase family 3 C-terminal domain-containing protein</fullName>
    </submittedName>
</protein>
<dbReference type="Gene3D" id="3.40.50.1700">
    <property type="entry name" value="Glycoside hydrolase family 3 C-terminal domain"/>
    <property type="match status" value="1"/>
</dbReference>
<sequence length="783" mass="83528">MDDVELDLLVGKLDLGRKVRLLTGATTWRTAEEPDIGLRAVVMSDGPVGVRGQGWDERSTSLALPSPTALAATWDAGLVERLGLLLAAEARRKGVDVLLAPTLNLHRSPFGGRHFECFSEDPLLTARTGAAHVTGVQRGGVAATAKHYVANDSETERLTLDARVDERTLREVYLLPFEHAVEAGVWVVMSAYNGVNGTTMSENPLLDEPLKGEWGFDGVVVSDWGAVRSTAASANAGQDLAMPGPDGPWRDLVDAVERGEVPESAVDAKVRRLLRLASRVGALNGSTPTAPRVERPLDLLREAVAKSTVLLRNDGVLPLSPGTTVAVLGPNAATARIQGGGSAGVYPESVVSFLDGLREVAEVTHTPGVCLDHRPTPLTTDDTRNPVTGEPGLLVRVLDADGAELTAEHRLLGRVLEVPLVEGARTVEVHGVLTARTAGEWRLSVAGFGRLTLDVDGERVLDEHVPLDTDDPAVIHLTPPHRQVVARLGAGQEVDLVARRELPEHTGTATVLAADPPEPDADEELARAVGLARGSDVAVVVVGTTDEIESEGFDRASLALPGRQDELVRAVRAVNERTVVVVNSGGPVELPWRDEVAAVLLAWFPGQEAGHGLADVLFGVREPGGRLPTTWAAEQADVPVSDVRPRHGVLRYDEGPAIGHRAWRRAGVAPAYWFGHGLGYTTWSHEHAEPTPGGVLVRVRNTGPRAGRELVQVYAADGRLLGWAHAEAGPGEAVEVAVELPDRVFRRWTADGWVVDRDTDLLVGRSAGDTPLRIGERSPHVAE</sequence>
<dbReference type="SUPFAM" id="SSF51445">
    <property type="entry name" value="(Trans)glycosidases"/>
    <property type="match status" value="1"/>
</dbReference>
<dbReference type="RefSeq" id="WP_380637005.1">
    <property type="nucleotide sequence ID" value="NZ_JBHSQO010000014.1"/>
</dbReference>
<dbReference type="InterPro" id="IPR002772">
    <property type="entry name" value="Glyco_hydro_3_C"/>
</dbReference>
<keyword evidence="5" id="KW-1185">Reference proteome</keyword>
<dbReference type="PANTHER" id="PTHR42715:SF10">
    <property type="entry name" value="BETA-GLUCOSIDASE"/>
    <property type="match status" value="1"/>
</dbReference>